<dbReference type="EMBL" id="CP088156">
    <property type="protein sequence ID" value="UFZ08104.1"/>
    <property type="molecule type" value="Genomic_DNA"/>
</dbReference>
<gene>
    <name evidence="1" type="ORF">LQG66_18230</name>
</gene>
<proteinExistence type="predicted"/>
<accession>A0ABY3RLE7</accession>
<organism evidence="1 2">
    <name type="scientific">Bradyrhizobium ontarionense</name>
    <dbReference type="NCBI Taxonomy" id="2898149"/>
    <lineage>
        <taxon>Bacteria</taxon>
        <taxon>Pseudomonadati</taxon>
        <taxon>Pseudomonadota</taxon>
        <taxon>Alphaproteobacteria</taxon>
        <taxon>Hyphomicrobiales</taxon>
        <taxon>Nitrobacteraceae</taxon>
        <taxon>Bradyrhizobium</taxon>
    </lineage>
</organism>
<dbReference type="RefSeq" id="WP_231327553.1">
    <property type="nucleotide sequence ID" value="NZ_CP088156.1"/>
</dbReference>
<name>A0ABY3RLE7_9BRAD</name>
<reference evidence="1" key="1">
    <citation type="journal article" date="2024" name="Antonie Van Leeuwenhoek">
        <title>Bradyrhizobium ontarionense sp. nov., a novel bacterial symbiont isolated from Aeschynomene indica (Indian jointvetch), harbours photosynthesis, nitrogen fixation and nitrous oxide (N2O) reductase genes.</title>
        <authorList>
            <person name="Bromfield E.S.P."/>
            <person name="Cloutier S."/>
        </authorList>
    </citation>
    <scope>NUCLEOTIDE SEQUENCE</scope>
    <source>
        <strain evidence="1">A19</strain>
    </source>
</reference>
<protein>
    <submittedName>
        <fullName evidence="1">Uncharacterized protein</fullName>
    </submittedName>
</protein>
<sequence length="88" mass="10099">MSSALFATMRLLDTLGLHFFIERTRPDTIRLSVTLVGERLEIDMFEDDHLEFSRFRGNESVEGGYEELMLFLQAQADHSENSASTSIR</sequence>
<evidence type="ECO:0000313" key="2">
    <source>
        <dbReference type="Proteomes" id="UP001431010"/>
    </source>
</evidence>
<keyword evidence="2" id="KW-1185">Reference proteome</keyword>
<dbReference type="Proteomes" id="UP001431010">
    <property type="component" value="Chromosome"/>
</dbReference>
<evidence type="ECO:0000313" key="1">
    <source>
        <dbReference type="EMBL" id="UFZ08104.1"/>
    </source>
</evidence>